<dbReference type="KEGG" id="mrr:Moror_12516"/>
<keyword evidence="3" id="KW-1185">Reference proteome</keyword>
<evidence type="ECO:0000313" key="2">
    <source>
        <dbReference type="EMBL" id="ESK95702.1"/>
    </source>
</evidence>
<evidence type="ECO:0000313" key="3">
    <source>
        <dbReference type="Proteomes" id="UP000017559"/>
    </source>
</evidence>
<reference evidence="2 3" key="1">
    <citation type="journal article" date="2014" name="BMC Genomics">
        <title>Genome and secretome analysis of the hemibiotrophic fungal pathogen, Moniliophthora roreri, which causes frosty pod rot disease of cacao: mechanisms of the biotrophic and necrotrophic phases.</title>
        <authorList>
            <person name="Meinhardt L.W."/>
            <person name="Costa G.G.L."/>
            <person name="Thomazella D.P.T."/>
            <person name="Teixeira P.J.P.L."/>
            <person name="Carazzolle M.F."/>
            <person name="Schuster S.C."/>
            <person name="Carlson J.E."/>
            <person name="Guiltinan M.J."/>
            <person name="Mieczkowski P."/>
            <person name="Farmer A."/>
            <person name="Ramaraj T."/>
            <person name="Crozier J."/>
            <person name="Davis R.E."/>
            <person name="Shao J."/>
            <person name="Melnick R.L."/>
            <person name="Pereira G.A.G."/>
            <person name="Bailey B.A."/>
        </authorList>
    </citation>
    <scope>NUCLEOTIDE SEQUENCE [LARGE SCALE GENOMIC DNA]</scope>
    <source>
        <strain evidence="2 3">MCA 2997</strain>
    </source>
</reference>
<name>V2XPQ4_MONRO</name>
<dbReference type="Proteomes" id="UP000017559">
    <property type="component" value="Unassembled WGS sequence"/>
</dbReference>
<comment type="caution">
    <text evidence="2">The sequence shown here is derived from an EMBL/GenBank/DDBJ whole genome shotgun (WGS) entry which is preliminary data.</text>
</comment>
<organism evidence="2 3">
    <name type="scientific">Moniliophthora roreri (strain MCA 2997)</name>
    <name type="common">Cocoa frosty pod rot fungus</name>
    <name type="synonym">Crinipellis roreri</name>
    <dbReference type="NCBI Taxonomy" id="1381753"/>
    <lineage>
        <taxon>Eukaryota</taxon>
        <taxon>Fungi</taxon>
        <taxon>Dikarya</taxon>
        <taxon>Basidiomycota</taxon>
        <taxon>Agaricomycotina</taxon>
        <taxon>Agaricomycetes</taxon>
        <taxon>Agaricomycetidae</taxon>
        <taxon>Agaricales</taxon>
        <taxon>Marasmiineae</taxon>
        <taxon>Marasmiaceae</taxon>
        <taxon>Moniliophthora</taxon>
    </lineage>
</organism>
<feature type="transmembrane region" description="Helical" evidence="1">
    <location>
        <begin position="6"/>
        <end position="24"/>
    </location>
</feature>
<keyword evidence="1" id="KW-0812">Transmembrane</keyword>
<evidence type="ECO:0000256" key="1">
    <source>
        <dbReference type="SAM" id="Phobius"/>
    </source>
</evidence>
<dbReference type="HOGENOM" id="CLU_2223902_0_0_1"/>
<sequence length="106" mass="12308">MEPELETVVLILCIFAILILPILITHRIRRNAQHIRTVFVDNPRVLPLYRDASNAMAGNWDGSQMRDAHQPRVPEYAVLRDSLHHSLSTRNSPFFTPHRHPSQTRH</sequence>
<dbReference type="EMBL" id="AWSO01000066">
    <property type="protein sequence ID" value="ESK95702.1"/>
    <property type="molecule type" value="Genomic_DNA"/>
</dbReference>
<dbReference type="AlphaFoldDB" id="V2XPQ4"/>
<protein>
    <submittedName>
        <fullName evidence="2">Uncharacterized protein</fullName>
    </submittedName>
</protein>
<keyword evidence="1" id="KW-0472">Membrane</keyword>
<accession>V2XPQ4</accession>
<keyword evidence="1" id="KW-1133">Transmembrane helix</keyword>
<gene>
    <name evidence="2" type="ORF">Moror_12516</name>
</gene>
<proteinExistence type="predicted"/>